<organism evidence="2 3">
    <name type="scientific">Roridomyces roridus</name>
    <dbReference type="NCBI Taxonomy" id="1738132"/>
    <lineage>
        <taxon>Eukaryota</taxon>
        <taxon>Fungi</taxon>
        <taxon>Dikarya</taxon>
        <taxon>Basidiomycota</taxon>
        <taxon>Agaricomycotina</taxon>
        <taxon>Agaricomycetes</taxon>
        <taxon>Agaricomycetidae</taxon>
        <taxon>Agaricales</taxon>
        <taxon>Marasmiineae</taxon>
        <taxon>Mycenaceae</taxon>
        <taxon>Roridomyces</taxon>
    </lineage>
</organism>
<feature type="region of interest" description="Disordered" evidence="1">
    <location>
        <begin position="495"/>
        <end position="592"/>
    </location>
</feature>
<keyword evidence="3" id="KW-1185">Reference proteome</keyword>
<accession>A0AAD7C7N9</accession>
<evidence type="ECO:0000313" key="3">
    <source>
        <dbReference type="Proteomes" id="UP001221142"/>
    </source>
</evidence>
<gene>
    <name evidence="2" type="ORF">FB45DRAFT_1053889</name>
</gene>
<sequence length="592" mass="64784">MAPSLTPFELVSSNLRAIGALSLEQFVAAGPKELEKPDVTPELPRNSPVFVPSSSSTLPPPSSLDSAQNIARLHQECQRSFGHANALKFEFLEEDVDKQCILTITRPDGTVRSYKSDPVFRRRTEAKAQVATIAVEHGALHFITHGESDALKAKKGVLVVPLEEKQLTSDPSPGSAQFIPEKGTPMPRYKEIESCCKQWRWGAVYPAWFDFSTANKHGAILKIEITPYSYRVYSCEPEFDSPSEARENCAELAVSEGVLEFIKHGNGQTAPQADQSQPLSTRPPQVPLQLFYEKLPRPFEPGFDNKTAAEVNSPGWLNTLLANAKGARFVINFYFVVIPSDASPPRLLHGCLLKLKRAEECRCYFVEPQFVAQHDAKAGACLLAMSQGVGRYIRDVTAAVEAQITPQMRTFVQNTLLPSLSSENQRACGHGPTFQSSSVQGAFGATITVAFKPNASASEQREYSVPAQYRSKADARTAVVYHAAEQGAFEFIRFEGQPAPPGSAPAFSVGEDGVPQLTRGKKRKKDKEKGEGPSKKQNTAPARPLAIKLPAKPVVYPQYPPGFRVMKAPTRSTGPPPPRSPDDILEDGEVEE</sequence>
<protein>
    <submittedName>
        <fullName evidence="2">Uncharacterized protein</fullName>
    </submittedName>
</protein>
<dbReference type="Proteomes" id="UP001221142">
    <property type="component" value="Unassembled WGS sequence"/>
</dbReference>
<proteinExistence type="predicted"/>
<dbReference type="AlphaFoldDB" id="A0AAD7C7N9"/>
<reference evidence="2" key="1">
    <citation type="submission" date="2023-03" db="EMBL/GenBank/DDBJ databases">
        <title>Massive genome expansion in bonnet fungi (Mycena s.s.) driven by repeated elements and novel gene families across ecological guilds.</title>
        <authorList>
            <consortium name="Lawrence Berkeley National Laboratory"/>
            <person name="Harder C.B."/>
            <person name="Miyauchi S."/>
            <person name="Viragh M."/>
            <person name="Kuo A."/>
            <person name="Thoen E."/>
            <person name="Andreopoulos B."/>
            <person name="Lu D."/>
            <person name="Skrede I."/>
            <person name="Drula E."/>
            <person name="Henrissat B."/>
            <person name="Morin E."/>
            <person name="Kohler A."/>
            <person name="Barry K."/>
            <person name="LaButti K."/>
            <person name="Morin E."/>
            <person name="Salamov A."/>
            <person name="Lipzen A."/>
            <person name="Mereny Z."/>
            <person name="Hegedus B."/>
            <person name="Baldrian P."/>
            <person name="Stursova M."/>
            <person name="Weitz H."/>
            <person name="Taylor A."/>
            <person name="Grigoriev I.V."/>
            <person name="Nagy L.G."/>
            <person name="Martin F."/>
            <person name="Kauserud H."/>
        </authorList>
    </citation>
    <scope>NUCLEOTIDE SEQUENCE</scope>
    <source>
        <strain evidence="2">9284</strain>
    </source>
</reference>
<evidence type="ECO:0000313" key="2">
    <source>
        <dbReference type="EMBL" id="KAJ7641364.1"/>
    </source>
</evidence>
<feature type="compositionally biased region" description="Low complexity" evidence="1">
    <location>
        <begin position="47"/>
        <end position="57"/>
    </location>
</feature>
<name>A0AAD7C7N9_9AGAR</name>
<comment type="caution">
    <text evidence="2">The sequence shown here is derived from an EMBL/GenBank/DDBJ whole genome shotgun (WGS) entry which is preliminary data.</text>
</comment>
<feature type="region of interest" description="Disordered" evidence="1">
    <location>
        <begin position="34"/>
        <end position="64"/>
    </location>
</feature>
<dbReference type="EMBL" id="JARKIF010000004">
    <property type="protein sequence ID" value="KAJ7641364.1"/>
    <property type="molecule type" value="Genomic_DNA"/>
</dbReference>
<feature type="compositionally biased region" description="Acidic residues" evidence="1">
    <location>
        <begin position="583"/>
        <end position="592"/>
    </location>
</feature>
<evidence type="ECO:0000256" key="1">
    <source>
        <dbReference type="SAM" id="MobiDB-lite"/>
    </source>
</evidence>